<dbReference type="KEGG" id="deo:CAY53_02635"/>
<dbReference type="EMBL" id="CP021255">
    <property type="protein sequence ID" value="AVD70506.1"/>
    <property type="molecule type" value="Genomic_DNA"/>
</dbReference>
<proteinExistence type="predicted"/>
<name>A0A2L1GLI8_9BACT</name>
<evidence type="ECO:0000313" key="2">
    <source>
        <dbReference type="Proteomes" id="UP000239867"/>
    </source>
</evidence>
<dbReference type="Proteomes" id="UP000239867">
    <property type="component" value="Chromosome"/>
</dbReference>
<dbReference type="SMART" id="SM00882">
    <property type="entry name" value="CoA_trans"/>
    <property type="match status" value="1"/>
</dbReference>
<dbReference type="PANTHER" id="PTHR43293">
    <property type="entry name" value="ACETATE COA-TRANSFERASE YDIF"/>
    <property type="match status" value="1"/>
</dbReference>
<organism evidence="1 2">
    <name type="scientific">Desulfobulbus oralis</name>
    <dbReference type="NCBI Taxonomy" id="1986146"/>
    <lineage>
        <taxon>Bacteria</taxon>
        <taxon>Pseudomonadati</taxon>
        <taxon>Thermodesulfobacteriota</taxon>
        <taxon>Desulfobulbia</taxon>
        <taxon>Desulfobulbales</taxon>
        <taxon>Desulfobulbaceae</taxon>
        <taxon>Desulfobulbus</taxon>
    </lineage>
</organism>
<dbReference type="RefSeq" id="WP_104935809.1">
    <property type="nucleotide sequence ID" value="NZ_CP021255.1"/>
</dbReference>
<evidence type="ECO:0000313" key="1">
    <source>
        <dbReference type="EMBL" id="AVD70506.1"/>
    </source>
</evidence>
<keyword evidence="2" id="KW-1185">Reference proteome</keyword>
<dbReference type="InterPro" id="IPR004165">
    <property type="entry name" value="CoA_trans_fam_I"/>
</dbReference>
<reference evidence="1 2" key="1">
    <citation type="journal article" date="2018" name="MBio">
        <title>Insights into the evolution of host association through the isolation and characterization of a novel human periodontal pathobiont, Desulfobulbus oralis.</title>
        <authorList>
            <person name="Cross K.L."/>
            <person name="Chirania P."/>
            <person name="Xiong W."/>
            <person name="Beall C.J."/>
            <person name="Elkins J.G."/>
            <person name="Giannone R.J."/>
            <person name="Griffen A.L."/>
            <person name="Guss A.M."/>
            <person name="Hettich R.L."/>
            <person name="Joshi S.S."/>
            <person name="Mokrzan E.M."/>
            <person name="Martin R.K."/>
            <person name="Zhulin I.B."/>
            <person name="Leys E.J."/>
            <person name="Podar M."/>
        </authorList>
    </citation>
    <scope>NUCLEOTIDE SEQUENCE [LARGE SCALE GENOMIC DNA]</scope>
    <source>
        <strain evidence="1 2">ORNL</strain>
    </source>
</reference>
<accession>A0A2L1GLI8</accession>
<dbReference type="GO" id="GO:0008410">
    <property type="term" value="F:CoA-transferase activity"/>
    <property type="evidence" value="ECO:0007669"/>
    <property type="project" value="InterPro"/>
</dbReference>
<dbReference type="InterPro" id="IPR037171">
    <property type="entry name" value="NagB/RpiA_transferase-like"/>
</dbReference>
<dbReference type="OrthoDB" id="9813111at2"/>
<dbReference type="AlphaFoldDB" id="A0A2L1GLI8"/>
<dbReference type="SUPFAM" id="SSF100950">
    <property type="entry name" value="NagB/RpiA/CoA transferase-like"/>
    <property type="match status" value="1"/>
</dbReference>
<gene>
    <name evidence="1" type="ORF">CAY53_02635</name>
</gene>
<dbReference type="PANTHER" id="PTHR43293:SF3">
    <property type="entry name" value="CHOLESTEROL RING-CLEAVING HYDROLASE IPDB SUBUNIT"/>
    <property type="match status" value="1"/>
</dbReference>
<protein>
    <submittedName>
        <fullName evidence="1">Glutaconate CoA-transferase</fullName>
    </submittedName>
</protein>
<sequence>MTAARDYTAQEIIVVAGAKALEDKKIVFVGTGLPMVAALLAIRTHAPGLLPVFEAGAVGPPLQCGLPVSVGDSKTFTGASYLKGLCSAFELTQRGFADYGFIGGAEVDMYGNLNSTMIGQFPESYRKPKVRLPGSGGASDMAASCERTILIVPHDKKKFSQKLAYVTSPGFLDGSPEARFRAGMQGKGPYRVITTRGLFDFEEKSHRMRLLQTFPGETVESIQDNTGFELLVSDRLSEFPAPTEEEIRLIREEIDPTGVFVKSA</sequence>
<dbReference type="Gene3D" id="3.40.1080.10">
    <property type="entry name" value="Glutaconate Coenzyme A-transferase"/>
    <property type="match status" value="1"/>
</dbReference>
<dbReference type="Pfam" id="PF01144">
    <property type="entry name" value="CoA_trans"/>
    <property type="match status" value="1"/>
</dbReference>
<keyword evidence="1" id="KW-0808">Transferase</keyword>